<comment type="catalytic activity">
    <reaction evidence="10">
        <text>2 D-alanine + ATP = D-alanyl-D-alanine + ADP + phosphate + H(+)</text>
        <dbReference type="Rhea" id="RHEA:11224"/>
        <dbReference type="ChEBI" id="CHEBI:15378"/>
        <dbReference type="ChEBI" id="CHEBI:30616"/>
        <dbReference type="ChEBI" id="CHEBI:43474"/>
        <dbReference type="ChEBI" id="CHEBI:57416"/>
        <dbReference type="ChEBI" id="CHEBI:57822"/>
        <dbReference type="ChEBI" id="CHEBI:456216"/>
        <dbReference type="EC" id="6.3.2.4"/>
    </reaction>
</comment>
<keyword evidence="3 10" id="KW-0963">Cytoplasm</keyword>
<dbReference type="InterPro" id="IPR013815">
    <property type="entry name" value="ATP_grasp_subdomain_1"/>
</dbReference>
<comment type="similarity">
    <text evidence="2 10">Belongs to the D-alanine--D-alanine ligase family.</text>
</comment>
<evidence type="ECO:0000313" key="14">
    <source>
        <dbReference type="Proteomes" id="UP001207605"/>
    </source>
</evidence>
<dbReference type="SUPFAM" id="SSF56059">
    <property type="entry name" value="Glutathione synthetase ATP-binding domain-like"/>
    <property type="match status" value="1"/>
</dbReference>
<dbReference type="PIRSF" id="PIRSF039102">
    <property type="entry name" value="Ddl/VanB"/>
    <property type="match status" value="1"/>
</dbReference>
<dbReference type="GO" id="GO:0008716">
    <property type="term" value="F:D-alanine-D-alanine ligase activity"/>
    <property type="evidence" value="ECO:0007669"/>
    <property type="project" value="UniProtKB-EC"/>
</dbReference>
<dbReference type="PANTHER" id="PTHR23132">
    <property type="entry name" value="D-ALANINE--D-ALANINE LIGASE"/>
    <property type="match status" value="1"/>
</dbReference>
<dbReference type="NCBIfam" id="NF002378">
    <property type="entry name" value="PRK01372.1"/>
    <property type="match status" value="1"/>
</dbReference>
<reference evidence="13 14" key="1">
    <citation type="journal article" date="2021" name="ISME Commun">
        <title>Automated analysis of genomic sequences facilitates high-throughput and comprehensive description of bacteria.</title>
        <authorList>
            <person name="Hitch T.C.A."/>
        </authorList>
    </citation>
    <scope>NUCLEOTIDE SEQUENCE [LARGE SCALE GENOMIC DNA]</scope>
    <source>
        <strain evidence="13 14">Sanger_02</strain>
    </source>
</reference>
<keyword evidence="9 10" id="KW-0961">Cell wall biogenesis/degradation</keyword>
<protein>
    <recommendedName>
        <fullName evidence="10">D-alanine--D-alanine ligase</fullName>
        <ecNumber evidence="10">6.3.2.4</ecNumber>
    </recommendedName>
    <alternativeName>
        <fullName evidence="10">D-Ala-D-Ala ligase</fullName>
    </alternativeName>
    <alternativeName>
        <fullName evidence="10">D-alanylalanine synthetase</fullName>
    </alternativeName>
</protein>
<evidence type="ECO:0000256" key="2">
    <source>
        <dbReference type="ARBA" id="ARBA00010871"/>
    </source>
</evidence>
<dbReference type="Gene3D" id="3.40.50.20">
    <property type="match status" value="1"/>
</dbReference>
<dbReference type="PROSITE" id="PS00843">
    <property type="entry name" value="DALA_DALA_LIGASE_1"/>
    <property type="match status" value="1"/>
</dbReference>
<evidence type="ECO:0000256" key="1">
    <source>
        <dbReference type="ARBA" id="ARBA00004496"/>
    </source>
</evidence>
<dbReference type="InterPro" id="IPR011095">
    <property type="entry name" value="Dala_Dala_lig_C"/>
</dbReference>
<evidence type="ECO:0000256" key="9">
    <source>
        <dbReference type="ARBA" id="ARBA00023316"/>
    </source>
</evidence>
<dbReference type="InterPro" id="IPR005905">
    <property type="entry name" value="D_ala_D_ala"/>
</dbReference>
<dbReference type="PROSITE" id="PS50975">
    <property type="entry name" value="ATP_GRASP"/>
    <property type="match status" value="1"/>
</dbReference>
<evidence type="ECO:0000313" key="13">
    <source>
        <dbReference type="EMBL" id="MCU6699770.1"/>
    </source>
</evidence>
<keyword evidence="6 11" id="KW-0067">ATP-binding</keyword>
<gene>
    <name evidence="10" type="primary">ddl</name>
    <name evidence="13" type="ORF">OCV65_05935</name>
</gene>
<comment type="pathway">
    <text evidence="10">Cell wall biogenesis; peptidoglycan biosynthesis.</text>
</comment>
<organism evidence="13 14">
    <name type="scientific">Dorea ammoniilytica</name>
    <dbReference type="NCBI Taxonomy" id="2981788"/>
    <lineage>
        <taxon>Bacteria</taxon>
        <taxon>Bacillati</taxon>
        <taxon>Bacillota</taxon>
        <taxon>Clostridia</taxon>
        <taxon>Lachnospirales</taxon>
        <taxon>Lachnospiraceae</taxon>
        <taxon>Dorea</taxon>
    </lineage>
</organism>
<keyword evidence="14" id="KW-1185">Reference proteome</keyword>
<dbReference type="Pfam" id="PF07478">
    <property type="entry name" value="Dala_Dala_lig_C"/>
    <property type="match status" value="1"/>
</dbReference>
<keyword evidence="4 10" id="KW-0436">Ligase</keyword>
<dbReference type="Gene3D" id="3.30.470.20">
    <property type="entry name" value="ATP-grasp fold, B domain"/>
    <property type="match status" value="1"/>
</dbReference>
<dbReference type="InterPro" id="IPR016185">
    <property type="entry name" value="PreATP-grasp_dom_sf"/>
</dbReference>
<keyword evidence="7 10" id="KW-0133">Cell shape</keyword>
<dbReference type="RefSeq" id="WP_262581299.1">
    <property type="nucleotide sequence ID" value="NZ_JAOQJV010000005.1"/>
</dbReference>
<dbReference type="InterPro" id="IPR011761">
    <property type="entry name" value="ATP-grasp"/>
</dbReference>
<dbReference type="Gene3D" id="3.30.1490.20">
    <property type="entry name" value="ATP-grasp fold, A domain"/>
    <property type="match status" value="1"/>
</dbReference>
<evidence type="ECO:0000256" key="3">
    <source>
        <dbReference type="ARBA" id="ARBA00022490"/>
    </source>
</evidence>
<dbReference type="PANTHER" id="PTHR23132:SF23">
    <property type="entry name" value="D-ALANINE--D-ALANINE LIGASE B"/>
    <property type="match status" value="1"/>
</dbReference>
<evidence type="ECO:0000256" key="4">
    <source>
        <dbReference type="ARBA" id="ARBA00022598"/>
    </source>
</evidence>
<evidence type="ECO:0000256" key="8">
    <source>
        <dbReference type="ARBA" id="ARBA00022984"/>
    </source>
</evidence>
<dbReference type="Pfam" id="PF01820">
    <property type="entry name" value="Dala_Dala_lig_N"/>
    <property type="match status" value="1"/>
</dbReference>
<evidence type="ECO:0000256" key="10">
    <source>
        <dbReference type="HAMAP-Rule" id="MF_00047"/>
    </source>
</evidence>
<dbReference type="EMBL" id="JAOQJV010000005">
    <property type="protein sequence ID" value="MCU6699770.1"/>
    <property type="molecule type" value="Genomic_DNA"/>
</dbReference>
<dbReference type="EC" id="6.3.2.4" evidence="10"/>
<evidence type="ECO:0000256" key="6">
    <source>
        <dbReference type="ARBA" id="ARBA00022840"/>
    </source>
</evidence>
<accession>A0ABT2S5A1</accession>
<evidence type="ECO:0000256" key="5">
    <source>
        <dbReference type="ARBA" id="ARBA00022741"/>
    </source>
</evidence>
<comment type="caution">
    <text evidence="13">The sequence shown here is derived from an EMBL/GenBank/DDBJ whole genome shotgun (WGS) entry which is preliminary data.</text>
</comment>
<sequence length="354" mass="38390">MKIIVLAGGYSNERDVSLNSGASVCKALRERGHQAYLLDAFMGLDWDSNKLEEVFNQEDGGLGIAADIQIKEPDLDALWASRPGDSLSYLGPNVLELCSMADITFMALHGSLGENGKLQSAFDILGIRYTGPNSLGCALSMDKGVTKEIFQAQGVPTPAGTHLFRKDKDCTLDELGFHLPVVVKPCSGGSSIGVHIVHTDAEYRDAIETSFKKEDEVVIEPFIDGREYACGIVDGKALPLVEIIPKDGVFDYVNKYQIGGASEICPAQSLNAEQTAQIQAAGEKAFEALRLDVYSRADFIVDNHTGEFYCLEVNSLPGMTGASLLPKAAKAAGYEYGEFCELIIRKSLETRYQN</sequence>
<evidence type="ECO:0000256" key="11">
    <source>
        <dbReference type="PROSITE-ProRule" id="PRU00409"/>
    </source>
</evidence>
<comment type="function">
    <text evidence="10">Cell wall formation.</text>
</comment>
<proteinExistence type="inferred from homology"/>
<name>A0ABT2S5A1_9FIRM</name>
<comment type="subcellular location">
    <subcellularLocation>
        <location evidence="1 10">Cytoplasm</location>
    </subcellularLocation>
</comment>
<dbReference type="HAMAP" id="MF_00047">
    <property type="entry name" value="Dala_Dala_lig"/>
    <property type="match status" value="1"/>
</dbReference>
<dbReference type="InterPro" id="IPR000291">
    <property type="entry name" value="D-Ala_lig_Van_CS"/>
</dbReference>
<evidence type="ECO:0000256" key="7">
    <source>
        <dbReference type="ARBA" id="ARBA00022960"/>
    </source>
</evidence>
<evidence type="ECO:0000259" key="12">
    <source>
        <dbReference type="PROSITE" id="PS50975"/>
    </source>
</evidence>
<keyword evidence="8 10" id="KW-0573">Peptidoglycan synthesis</keyword>
<feature type="domain" description="ATP-grasp" evidence="12">
    <location>
        <begin position="147"/>
        <end position="345"/>
    </location>
</feature>
<keyword evidence="5 11" id="KW-0547">Nucleotide-binding</keyword>
<dbReference type="NCBIfam" id="TIGR01205">
    <property type="entry name" value="D_ala_D_alaTIGR"/>
    <property type="match status" value="1"/>
</dbReference>
<dbReference type="SUPFAM" id="SSF52440">
    <property type="entry name" value="PreATP-grasp domain"/>
    <property type="match status" value="1"/>
</dbReference>
<dbReference type="PROSITE" id="PS00844">
    <property type="entry name" value="DALA_DALA_LIGASE_2"/>
    <property type="match status" value="1"/>
</dbReference>
<dbReference type="Proteomes" id="UP001207605">
    <property type="component" value="Unassembled WGS sequence"/>
</dbReference>
<dbReference type="InterPro" id="IPR011127">
    <property type="entry name" value="Dala_Dala_lig_N"/>
</dbReference>